<dbReference type="InterPro" id="IPR016024">
    <property type="entry name" value="ARM-type_fold"/>
</dbReference>
<reference evidence="1" key="1">
    <citation type="submission" date="2022-06" db="EMBL/GenBank/DDBJ databases">
        <title>Alkalimarinus sp. nov., isolated from gut of a Alitta virens.</title>
        <authorList>
            <person name="Yang A.I."/>
            <person name="Shin N.-R."/>
        </authorList>
    </citation>
    <scope>NUCLEOTIDE SEQUENCE</scope>
    <source>
        <strain evidence="1">A2M4</strain>
    </source>
</reference>
<dbReference type="PRINTS" id="PR01758">
    <property type="entry name" value="CAPSULEPROTB"/>
</dbReference>
<evidence type="ECO:0000313" key="1">
    <source>
        <dbReference type="EMBL" id="UZE94851.1"/>
    </source>
</evidence>
<name>A0ABY6MYE5_9ALTE</name>
<dbReference type="Gene3D" id="3.40.1190.10">
    <property type="entry name" value="Mur-like, catalytic domain"/>
    <property type="match status" value="1"/>
</dbReference>
<dbReference type="Proteomes" id="UP001163739">
    <property type="component" value="Chromosome"/>
</dbReference>
<proteinExistence type="predicted"/>
<dbReference type="SUPFAM" id="SSF53623">
    <property type="entry name" value="MurD-like peptide ligases, catalytic domain"/>
    <property type="match status" value="1"/>
</dbReference>
<organism evidence="1 2">
    <name type="scientific">Alkalimarinus alittae</name>
    <dbReference type="NCBI Taxonomy" id="2961619"/>
    <lineage>
        <taxon>Bacteria</taxon>
        <taxon>Pseudomonadati</taxon>
        <taxon>Pseudomonadota</taxon>
        <taxon>Gammaproteobacteria</taxon>
        <taxon>Alteromonadales</taxon>
        <taxon>Alteromonadaceae</taxon>
        <taxon>Alkalimarinus</taxon>
    </lineage>
</organism>
<accession>A0ABY6MYE5</accession>
<protein>
    <recommendedName>
        <fullName evidence="3">Poly-gamma-glutamate synthase PgsB</fullName>
    </recommendedName>
</protein>
<dbReference type="EMBL" id="CP100390">
    <property type="protein sequence ID" value="UZE94851.1"/>
    <property type="molecule type" value="Genomic_DNA"/>
</dbReference>
<dbReference type="InterPro" id="IPR008337">
    <property type="entry name" value="Capsule_biosynth_CapB"/>
</dbReference>
<sequence>MTQSLNSKALSKQLNTVLCLGLTDLNQRLEGKNIERCTIDARAFVQSRNRSDSELLATIVDFLTAELKKQLEILDQHQKHYQTFLSNSRNAVTELERQNYILQFASQLGANQKKLKGDEASFKRYFGIDAISERFTRLNKDNEHYITFILDRLAHITSHWFSELNEQEIKQRWQQIQLEPLLVNMLTHVQEDRLKHATFKCLSFIIRRLKGNHADYLGSATTHYVYRFAQDYRQPIWTQVEAAALIAEIEPQSLLSIAQRHFEQAKVDDLIFLRRHLLTVIADHASEHTPLYSIVPLAQHDPSDFVRQGLVNILPRLPSALALQLMTPLSEDNSEQVRGSLVLQLPILVSQPELVEACSQQILIFLDPIQTPFVLRTALHSSVDFFRAISQVSRLEHTVDNLTEQPIYALLIEAMTALHTQHSETKVKRWAANAREQLWATVYILARENEFEDAQKVMDKLSLEDLPLGKSRRLPRAIRKHLSSESQAHLLAVQAQDGFGFDIASNKVIRDHKVKFRLWRFIHELRHSATDKRQNYSHMSGRVYYGEQHIPSNIVSECSATKVPGEPLFQEDEEGWRPYLPLVDQIISSLDQGWPTQPIKITTSEGITWLTPPSSLWRRLKARATLVWHFKTYAQLRNWSEGDAEAPDAYLKAIVALGFTIQLTPHTDHNNKAFKLDQQVQRFFPVVLPPWFIDSWRQFENYFFSVYQNSLNHLLIFCGGLSAIFFGSHLRSNWQMRKARAAIPLVIGGWGTRGKSGTERLKAALFNAMGYHVVSKTSGCEAMFLHGTALQPLHEMFLFRPYDKATIWEQAQVVTLSEKLGADVFLWECMGLTPRYIDILQQQWMRDDIATITNCYPDHEDIQGPAGVDIPRVMKKFVPKNSILITSEENMRPFLDEAAREKQTEMHNINWLDAGLLTQDVLSRFPYEEHPYNIALVMKMGELLNLPPEYCLKEMADRVVPDLGVLKIYPVAHVNGRYLGFINGMSANERFGTLSNWQRVGLYDTHIENQPNIWVSTVVNNRADRIARSQVFAQLLAEDIGADKHFLIGSNLDGLQNYIDAAWDDYIQELSVTDPMADQTQTNEKIAATFCEIAKRLRVPSDQNQVNLRLHAMLKGVERPINISDEQHNTEQLTQQLEAHLTNSNLVEENKQSILQQWQQDNTELTAMSVLLNELNHASTSDLHPLIKKCQQQLTSWFKSRFVVVPDFYTNGNQLVTIIANHTPAGLTNRIMGLQNIKGTGLDFVYRWQSWDRTHALCEQLNAEDELTAKSAVSDLARIQDFGILDQQKIIDSIETVKHKLIAQTEQFQAELELINDNLTRNLQGSEVKSNTEHHRVNLYIINFIEALLDPGQAIKRRKAANQIYQDLADERISHARAAIALQTLNKNQKGGWLLKALNKN</sequence>
<dbReference type="RefSeq" id="WP_265046343.1">
    <property type="nucleotide sequence ID" value="NZ_CP100390.1"/>
</dbReference>
<gene>
    <name evidence="1" type="ORF">NKI27_12260</name>
</gene>
<evidence type="ECO:0000313" key="2">
    <source>
        <dbReference type="Proteomes" id="UP001163739"/>
    </source>
</evidence>
<dbReference type="InterPro" id="IPR036565">
    <property type="entry name" value="Mur-like_cat_sf"/>
</dbReference>
<evidence type="ECO:0008006" key="3">
    <source>
        <dbReference type="Google" id="ProtNLM"/>
    </source>
</evidence>
<dbReference type="SUPFAM" id="SSF48371">
    <property type="entry name" value="ARM repeat"/>
    <property type="match status" value="1"/>
</dbReference>
<keyword evidence="2" id="KW-1185">Reference proteome</keyword>